<dbReference type="Pfam" id="PF00072">
    <property type="entry name" value="Response_reg"/>
    <property type="match status" value="1"/>
</dbReference>
<keyword evidence="2" id="KW-0902">Two-component regulatory system</keyword>
<dbReference type="GO" id="GO:0000160">
    <property type="term" value="P:phosphorelay signal transduction system"/>
    <property type="evidence" value="ECO:0007669"/>
    <property type="project" value="UniProtKB-KW"/>
</dbReference>
<dbReference type="AlphaFoldDB" id="A0A832IEK9"/>
<dbReference type="InterPro" id="IPR011006">
    <property type="entry name" value="CheY-like_superfamily"/>
</dbReference>
<gene>
    <name evidence="5" type="ORF">ENW55_04140</name>
</gene>
<dbReference type="InterPro" id="IPR050595">
    <property type="entry name" value="Bact_response_regulator"/>
</dbReference>
<dbReference type="EMBL" id="DTKQ01000032">
    <property type="protein sequence ID" value="HGZ79156.1"/>
    <property type="molecule type" value="Genomic_DNA"/>
</dbReference>
<dbReference type="PANTHER" id="PTHR44591:SF14">
    <property type="entry name" value="PROTEIN PILG"/>
    <property type="match status" value="1"/>
</dbReference>
<proteinExistence type="predicted"/>
<evidence type="ECO:0000256" key="2">
    <source>
        <dbReference type="ARBA" id="ARBA00023012"/>
    </source>
</evidence>
<sequence>MSKKVLVVDDSLFVRNIVKKVLTESGKFCIVGEAANGKEAVELAEKLEPDIMILDVTMPVMDGLEAAREILKKNSNIKVLLLSALGTEDTLSQAQNIGVKYSLVKPFKPEQLLETLEKILET</sequence>
<comment type="caution">
    <text evidence="5">The sequence shown here is derived from an EMBL/GenBank/DDBJ whole genome shotgun (WGS) entry which is preliminary data.</text>
</comment>
<evidence type="ECO:0000313" key="5">
    <source>
        <dbReference type="EMBL" id="HGZ79156.1"/>
    </source>
</evidence>
<accession>A0A832IEK9</accession>
<dbReference type="PANTHER" id="PTHR44591">
    <property type="entry name" value="STRESS RESPONSE REGULATOR PROTEIN 1"/>
    <property type="match status" value="1"/>
</dbReference>
<organism evidence="5">
    <name type="scientific">Pseudothermotoga hypogea</name>
    <dbReference type="NCBI Taxonomy" id="57487"/>
    <lineage>
        <taxon>Bacteria</taxon>
        <taxon>Thermotogati</taxon>
        <taxon>Thermotogota</taxon>
        <taxon>Thermotogae</taxon>
        <taxon>Thermotogales</taxon>
        <taxon>Thermotogaceae</taxon>
        <taxon>Pseudothermotoga</taxon>
    </lineage>
</organism>
<dbReference type="SMART" id="SM00448">
    <property type="entry name" value="REC"/>
    <property type="match status" value="1"/>
</dbReference>
<evidence type="ECO:0000256" key="3">
    <source>
        <dbReference type="PROSITE-ProRule" id="PRU00169"/>
    </source>
</evidence>
<dbReference type="InterPro" id="IPR001789">
    <property type="entry name" value="Sig_transdc_resp-reg_receiver"/>
</dbReference>
<feature type="modified residue" description="4-aspartylphosphate" evidence="3">
    <location>
        <position position="55"/>
    </location>
</feature>
<dbReference type="SUPFAM" id="SSF52172">
    <property type="entry name" value="CheY-like"/>
    <property type="match status" value="1"/>
</dbReference>
<reference evidence="5" key="1">
    <citation type="journal article" date="2020" name="mSystems">
        <title>Genome- and Community-Level Interaction Insights into Carbon Utilization and Element Cycling Functions of Hydrothermarchaeota in Hydrothermal Sediment.</title>
        <authorList>
            <person name="Zhou Z."/>
            <person name="Liu Y."/>
            <person name="Xu W."/>
            <person name="Pan J."/>
            <person name="Luo Z.H."/>
            <person name="Li M."/>
        </authorList>
    </citation>
    <scope>NUCLEOTIDE SEQUENCE [LARGE SCALE GENOMIC DNA]</scope>
    <source>
        <strain evidence="5">SpSt-86</strain>
    </source>
</reference>
<evidence type="ECO:0000259" key="4">
    <source>
        <dbReference type="PROSITE" id="PS50110"/>
    </source>
</evidence>
<protein>
    <submittedName>
        <fullName evidence="5">Response regulator</fullName>
    </submittedName>
</protein>
<dbReference type="PROSITE" id="PS50110">
    <property type="entry name" value="RESPONSE_REGULATORY"/>
    <property type="match status" value="1"/>
</dbReference>
<name>A0A832IEK9_9THEM</name>
<feature type="domain" description="Response regulatory" evidence="4">
    <location>
        <begin position="4"/>
        <end position="120"/>
    </location>
</feature>
<keyword evidence="1 3" id="KW-0597">Phosphoprotein</keyword>
<evidence type="ECO:0000256" key="1">
    <source>
        <dbReference type="ARBA" id="ARBA00022553"/>
    </source>
</evidence>
<dbReference type="Gene3D" id="3.40.50.2300">
    <property type="match status" value="1"/>
</dbReference>